<dbReference type="InterPro" id="IPR050490">
    <property type="entry name" value="Bact_solute-bd_prot1"/>
</dbReference>
<dbReference type="GeneID" id="68617070"/>
<protein>
    <submittedName>
        <fullName evidence="1">ABC transporter substrate-binding protein</fullName>
    </submittedName>
</protein>
<comment type="caution">
    <text evidence="1">The sequence shown here is derived from an EMBL/GenBank/DDBJ whole genome shotgun (WGS) entry which is preliminary data.</text>
</comment>
<name>A0AAV3UQP0_9EURY</name>
<dbReference type="InterPro" id="IPR006059">
    <property type="entry name" value="SBP"/>
</dbReference>
<dbReference type="EMBL" id="BAABKX010000024">
    <property type="protein sequence ID" value="GAA5062826.1"/>
    <property type="molecule type" value="Genomic_DNA"/>
</dbReference>
<dbReference type="RefSeq" id="WP_227778603.1">
    <property type="nucleotide sequence ID" value="NZ_BAABKX010000024.1"/>
</dbReference>
<dbReference type="PANTHER" id="PTHR43649">
    <property type="entry name" value="ARABINOSE-BINDING PROTEIN-RELATED"/>
    <property type="match status" value="1"/>
</dbReference>
<dbReference type="SUPFAM" id="SSF53850">
    <property type="entry name" value="Periplasmic binding protein-like II"/>
    <property type="match status" value="1"/>
</dbReference>
<dbReference type="PANTHER" id="PTHR43649:SF12">
    <property type="entry name" value="DIACETYLCHITOBIOSE BINDING PROTEIN DASA"/>
    <property type="match status" value="1"/>
</dbReference>
<dbReference type="Proteomes" id="UP001501729">
    <property type="component" value="Unassembled WGS sequence"/>
</dbReference>
<gene>
    <name evidence="1" type="ORF">GCM10025751_50620</name>
</gene>
<sequence length="458" mass="51325">MRKQATSIDFNRRTVLKLGASTGVSAFLGGLAGCLGGGSDESSGKLVAKDQIGSNDAKTSLTYWMLPDQSHTATENKKVGKVVEKFFRTWAKNHSDAGMQIEYQTNLEQMKTKLLQVVARGSAPSMSQVDSFWVPNFYKDLQPVTEAIEDPDDWYPFVKDVMVQDGEWKAVWKNTDCRALYYRQDLMDKHNDGKPPETWDELIDVGKTIKEKENMNGYMYNGGKWEATTFDNLAMFWAQGGDLVNDQGKPVLGNGKNKKALLNVFKFFKRTIDSGVTPKRIANINDYALLRQAALNEETAMFLGGNWQIAVMKQKSDKKTWENWKVAKIPQMKADMDSTGTGGWTEGVFASDEQKRKAAADFAGMYAKKENMATYCKASGNLPTRKSVYEETKFFSEDPYMQVYKKLLENGRARPGYPIYLTISSEWQTAAGKVITGQASPEKAVDTMISNVSSQYNS</sequence>
<dbReference type="PROSITE" id="PS51257">
    <property type="entry name" value="PROKAR_LIPOPROTEIN"/>
    <property type="match status" value="1"/>
</dbReference>
<proteinExistence type="predicted"/>
<reference evidence="1 2" key="1">
    <citation type="journal article" date="2019" name="Int. J. Syst. Evol. Microbiol.">
        <title>The Global Catalogue of Microorganisms (GCM) 10K type strain sequencing project: providing services to taxonomists for standard genome sequencing and annotation.</title>
        <authorList>
            <consortium name="The Broad Institute Genomics Platform"/>
            <consortium name="The Broad Institute Genome Sequencing Center for Infectious Disease"/>
            <person name="Wu L."/>
            <person name="Ma J."/>
        </authorList>
    </citation>
    <scope>NUCLEOTIDE SEQUENCE [LARGE SCALE GENOMIC DNA]</scope>
    <source>
        <strain evidence="1 2">JCM 17504</strain>
    </source>
</reference>
<keyword evidence="2" id="KW-1185">Reference proteome</keyword>
<evidence type="ECO:0000313" key="1">
    <source>
        <dbReference type="EMBL" id="GAA5062826.1"/>
    </source>
</evidence>
<dbReference type="AlphaFoldDB" id="A0AAV3UQP0"/>
<evidence type="ECO:0000313" key="2">
    <source>
        <dbReference type="Proteomes" id="UP001501729"/>
    </source>
</evidence>
<accession>A0AAV3UQP0</accession>
<organism evidence="1 2">
    <name type="scientific">Haladaptatus pallidirubidus</name>
    <dbReference type="NCBI Taxonomy" id="1008152"/>
    <lineage>
        <taxon>Archaea</taxon>
        <taxon>Methanobacteriati</taxon>
        <taxon>Methanobacteriota</taxon>
        <taxon>Stenosarchaea group</taxon>
        <taxon>Halobacteria</taxon>
        <taxon>Halobacteriales</taxon>
        <taxon>Haladaptataceae</taxon>
        <taxon>Haladaptatus</taxon>
    </lineage>
</organism>
<dbReference type="Gene3D" id="3.40.190.10">
    <property type="entry name" value="Periplasmic binding protein-like II"/>
    <property type="match status" value="2"/>
</dbReference>
<dbReference type="Pfam" id="PF13416">
    <property type="entry name" value="SBP_bac_8"/>
    <property type="match status" value="1"/>
</dbReference>